<sequence length="80" mass="9751">MSLQIKIFRNDCHKRLICNHTTKMIKIIILFNLVTQNLSLGFLIFWQLETLHVKRQSQWYLHHHSKNSPSERYLSQFKQQ</sequence>
<dbReference type="EMBL" id="KK198761">
    <property type="protein sequence ID" value="KCW55892.1"/>
    <property type="molecule type" value="Genomic_DNA"/>
</dbReference>
<proteinExistence type="predicted"/>
<evidence type="ECO:0000313" key="2">
    <source>
        <dbReference type="EMBL" id="KCW55892.1"/>
    </source>
</evidence>
<keyword evidence="1" id="KW-0812">Transmembrane</keyword>
<accession>A0A059APJ9</accession>
<protein>
    <submittedName>
        <fullName evidence="2">Uncharacterized protein</fullName>
    </submittedName>
</protein>
<organism evidence="2">
    <name type="scientific">Eucalyptus grandis</name>
    <name type="common">Flooded gum</name>
    <dbReference type="NCBI Taxonomy" id="71139"/>
    <lineage>
        <taxon>Eukaryota</taxon>
        <taxon>Viridiplantae</taxon>
        <taxon>Streptophyta</taxon>
        <taxon>Embryophyta</taxon>
        <taxon>Tracheophyta</taxon>
        <taxon>Spermatophyta</taxon>
        <taxon>Magnoliopsida</taxon>
        <taxon>eudicotyledons</taxon>
        <taxon>Gunneridae</taxon>
        <taxon>Pentapetalae</taxon>
        <taxon>rosids</taxon>
        <taxon>malvids</taxon>
        <taxon>Myrtales</taxon>
        <taxon>Myrtaceae</taxon>
        <taxon>Myrtoideae</taxon>
        <taxon>Eucalypteae</taxon>
        <taxon>Eucalyptus</taxon>
    </lineage>
</organism>
<name>A0A059APJ9_EUCGR</name>
<keyword evidence="1" id="KW-1133">Transmembrane helix</keyword>
<evidence type="ECO:0000256" key="1">
    <source>
        <dbReference type="SAM" id="Phobius"/>
    </source>
</evidence>
<dbReference type="Gramene" id="KCW55892">
    <property type="protein sequence ID" value="KCW55892"/>
    <property type="gene ID" value="EUGRSUZ_I01695"/>
</dbReference>
<keyword evidence="1" id="KW-0472">Membrane</keyword>
<dbReference type="AlphaFoldDB" id="A0A059APJ9"/>
<gene>
    <name evidence="2" type="ORF">EUGRSUZ_I01695</name>
</gene>
<feature type="transmembrane region" description="Helical" evidence="1">
    <location>
        <begin position="24"/>
        <end position="46"/>
    </location>
</feature>
<reference evidence="2" key="1">
    <citation type="submission" date="2013-07" db="EMBL/GenBank/DDBJ databases">
        <title>The genome of Eucalyptus grandis.</title>
        <authorList>
            <person name="Schmutz J."/>
            <person name="Hayes R."/>
            <person name="Myburg A."/>
            <person name="Tuskan G."/>
            <person name="Grattapaglia D."/>
            <person name="Rokhsar D.S."/>
        </authorList>
    </citation>
    <scope>NUCLEOTIDE SEQUENCE</scope>
    <source>
        <tissue evidence="2">Leaf extractions</tissue>
    </source>
</reference>
<dbReference type="InParanoid" id="A0A059APJ9"/>